<accession>A0A645CVE2</accession>
<evidence type="ECO:0000256" key="7">
    <source>
        <dbReference type="ARBA" id="ARBA00022490"/>
    </source>
</evidence>
<dbReference type="InterPro" id="IPR029028">
    <property type="entry name" value="Alpha/beta_knot_MTases"/>
</dbReference>
<comment type="catalytic activity">
    <reaction evidence="14">
        <text>guanosine(37) in tRNA + S-adenosyl-L-methionine = N(1)-methylguanosine(37) in tRNA + S-adenosyl-L-homocysteine + H(+)</text>
        <dbReference type="Rhea" id="RHEA:36899"/>
        <dbReference type="Rhea" id="RHEA-COMP:10145"/>
        <dbReference type="Rhea" id="RHEA-COMP:10147"/>
        <dbReference type="ChEBI" id="CHEBI:15378"/>
        <dbReference type="ChEBI" id="CHEBI:57856"/>
        <dbReference type="ChEBI" id="CHEBI:59789"/>
        <dbReference type="ChEBI" id="CHEBI:73542"/>
        <dbReference type="ChEBI" id="CHEBI:74269"/>
        <dbReference type="EC" id="2.1.1.228"/>
    </reaction>
</comment>
<dbReference type="InterPro" id="IPR029026">
    <property type="entry name" value="tRNA_m1G_MTases_N"/>
</dbReference>
<comment type="caution">
    <text evidence="16">The sequence shown here is derived from an EMBL/GenBank/DDBJ whole genome shotgun (WGS) entry which is preliminary data.</text>
</comment>
<dbReference type="GO" id="GO:0002939">
    <property type="term" value="P:tRNA N1-guanine methylation"/>
    <property type="evidence" value="ECO:0007669"/>
    <property type="project" value="TreeGrafter"/>
</dbReference>
<comment type="subunit">
    <text evidence="4">Homodimer.</text>
</comment>
<feature type="domain" description="tRNA methyltransferase TRMD/TRM10-type" evidence="15">
    <location>
        <begin position="5"/>
        <end position="214"/>
    </location>
</feature>
<evidence type="ECO:0000256" key="3">
    <source>
        <dbReference type="ARBA" id="ARBA00007630"/>
    </source>
</evidence>
<dbReference type="CDD" id="cd18080">
    <property type="entry name" value="TrmD-like"/>
    <property type="match status" value="1"/>
</dbReference>
<sequence>MTNEAMSHSIMGRAQKEGLINIKAIDIRDFSEDKNRRVDDYPYGGGCGMIMQPGPVFDAFKYAKEAAGAAKTLYMSPKGMPFNQKTAASLALEENIIILCGHYEGIDQRAIDNIQPEEISIGDFILSGGEIAAIAVMDSISRLIPGVLGKEESFINESFSESLLEYPQYTRPYEFMGEVVPDVLISGHHENIKKWRREQSLKETLKKRPDLLEKSLLEKSDLLYLENINREKP</sequence>
<evidence type="ECO:0000256" key="14">
    <source>
        <dbReference type="ARBA" id="ARBA00047783"/>
    </source>
</evidence>
<evidence type="ECO:0000256" key="1">
    <source>
        <dbReference type="ARBA" id="ARBA00002634"/>
    </source>
</evidence>
<evidence type="ECO:0000256" key="13">
    <source>
        <dbReference type="ARBA" id="ARBA00033392"/>
    </source>
</evidence>
<proteinExistence type="inferred from homology"/>
<evidence type="ECO:0000259" key="15">
    <source>
        <dbReference type="Pfam" id="PF01746"/>
    </source>
</evidence>
<dbReference type="Pfam" id="PF01746">
    <property type="entry name" value="tRNA_m1G_MT"/>
    <property type="match status" value="1"/>
</dbReference>
<keyword evidence="7" id="KW-0963">Cytoplasm</keyword>
<name>A0A645CVE2_9ZZZZ</name>
<organism evidence="16">
    <name type="scientific">bioreactor metagenome</name>
    <dbReference type="NCBI Taxonomy" id="1076179"/>
    <lineage>
        <taxon>unclassified sequences</taxon>
        <taxon>metagenomes</taxon>
        <taxon>ecological metagenomes</taxon>
    </lineage>
</organism>
<keyword evidence="11" id="KW-0819">tRNA processing</keyword>
<dbReference type="FunFam" id="3.40.1280.10:FF:000001">
    <property type="entry name" value="tRNA (guanine-N(1)-)-methyltransferase"/>
    <property type="match status" value="1"/>
</dbReference>
<dbReference type="Gene3D" id="3.40.1280.10">
    <property type="match status" value="1"/>
</dbReference>
<evidence type="ECO:0000256" key="2">
    <source>
        <dbReference type="ARBA" id="ARBA00004496"/>
    </source>
</evidence>
<dbReference type="SUPFAM" id="SSF75217">
    <property type="entry name" value="alpha/beta knot"/>
    <property type="match status" value="1"/>
</dbReference>
<keyword evidence="9 16" id="KW-0808">Transferase</keyword>
<comment type="function">
    <text evidence="1">Specifically methylates guanosine-37 in various tRNAs.</text>
</comment>
<dbReference type="GO" id="GO:0052906">
    <property type="term" value="F:tRNA (guanine(37)-N1)-methyltransferase activity"/>
    <property type="evidence" value="ECO:0007669"/>
    <property type="project" value="UniProtKB-EC"/>
</dbReference>
<comment type="similarity">
    <text evidence="3">Belongs to the RNA methyltransferase TrmD family.</text>
</comment>
<dbReference type="EC" id="2.1.1.228" evidence="5"/>
<evidence type="ECO:0000256" key="8">
    <source>
        <dbReference type="ARBA" id="ARBA00022603"/>
    </source>
</evidence>
<dbReference type="GO" id="GO:0005829">
    <property type="term" value="C:cytosol"/>
    <property type="evidence" value="ECO:0007669"/>
    <property type="project" value="TreeGrafter"/>
</dbReference>
<reference evidence="16" key="1">
    <citation type="submission" date="2019-08" db="EMBL/GenBank/DDBJ databases">
        <authorList>
            <person name="Kucharzyk K."/>
            <person name="Murdoch R.W."/>
            <person name="Higgins S."/>
            <person name="Loffler F."/>
        </authorList>
    </citation>
    <scope>NUCLEOTIDE SEQUENCE</scope>
</reference>
<protein>
    <recommendedName>
        <fullName evidence="6">tRNA (guanine-N(1)-)-methyltransferase</fullName>
        <ecNumber evidence="5">2.1.1.228</ecNumber>
    </recommendedName>
    <alternativeName>
        <fullName evidence="12">M1G-methyltransferase</fullName>
    </alternativeName>
    <alternativeName>
        <fullName evidence="13">tRNA [GM37] methyltransferase</fullName>
    </alternativeName>
</protein>
<dbReference type="PANTHER" id="PTHR46417:SF1">
    <property type="entry name" value="TRNA (GUANINE-N(1)-)-METHYLTRANSFERASE"/>
    <property type="match status" value="1"/>
</dbReference>
<evidence type="ECO:0000313" key="16">
    <source>
        <dbReference type="EMBL" id="MPM81106.1"/>
    </source>
</evidence>
<evidence type="ECO:0000256" key="4">
    <source>
        <dbReference type="ARBA" id="ARBA00011738"/>
    </source>
</evidence>
<dbReference type="FunFam" id="1.10.1270.20:FF:000001">
    <property type="entry name" value="tRNA (guanine-N(1)-)-methyltransferase"/>
    <property type="match status" value="1"/>
</dbReference>
<evidence type="ECO:0000256" key="5">
    <source>
        <dbReference type="ARBA" id="ARBA00012807"/>
    </source>
</evidence>
<dbReference type="NCBIfam" id="TIGR00088">
    <property type="entry name" value="trmD"/>
    <property type="match status" value="1"/>
</dbReference>
<dbReference type="InterPro" id="IPR002649">
    <property type="entry name" value="tRNA_m1G_MeTrfase_TrmD"/>
</dbReference>
<dbReference type="HAMAP" id="MF_00605">
    <property type="entry name" value="TrmD"/>
    <property type="match status" value="1"/>
</dbReference>
<dbReference type="InterPro" id="IPR023148">
    <property type="entry name" value="tRNA_m1G_MeTrfase_C_sf"/>
</dbReference>
<evidence type="ECO:0000256" key="10">
    <source>
        <dbReference type="ARBA" id="ARBA00022691"/>
    </source>
</evidence>
<dbReference type="Gene3D" id="1.10.1270.20">
    <property type="entry name" value="tRNA(m1g37)methyltransferase, domain 2"/>
    <property type="match status" value="1"/>
</dbReference>
<dbReference type="EMBL" id="VSSQ01030544">
    <property type="protein sequence ID" value="MPM81106.1"/>
    <property type="molecule type" value="Genomic_DNA"/>
</dbReference>
<gene>
    <name evidence="16" type="primary">trmD_34</name>
    <name evidence="16" type="ORF">SDC9_128158</name>
</gene>
<comment type="subcellular location">
    <subcellularLocation>
        <location evidence="2">Cytoplasm</location>
    </subcellularLocation>
</comment>
<evidence type="ECO:0000256" key="12">
    <source>
        <dbReference type="ARBA" id="ARBA00029736"/>
    </source>
</evidence>
<keyword evidence="10" id="KW-0949">S-adenosyl-L-methionine</keyword>
<evidence type="ECO:0000256" key="6">
    <source>
        <dbReference type="ARBA" id="ARBA00014679"/>
    </source>
</evidence>
<dbReference type="PANTHER" id="PTHR46417">
    <property type="entry name" value="TRNA (GUANINE-N(1)-)-METHYLTRANSFERASE"/>
    <property type="match status" value="1"/>
</dbReference>
<evidence type="ECO:0000256" key="11">
    <source>
        <dbReference type="ARBA" id="ARBA00022694"/>
    </source>
</evidence>
<dbReference type="NCBIfam" id="NF000648">
    <property type="entry name" value="PRK00026.1"/>
    <property type="match status" value="1"/>
</dbReference>
<dbReference type="InterPro" id="IPR016009">
    <property type="entry name" value="tRNA_MeTrfase_TRMD/TRM10"/>
</dbReference>
<keyword evidence="8 16" id="KW-0489">Methyltransferase</keyword>
<dbReference type="PIRSF" id="PIRSF000386">
    <property type="entry name" value="tRNA_mtase"/>
    <property type="match status" value="1"/>
</dbReference>
<dbReference type="AlphaFoldDB" id="A0A645CVE2"/>
<evidence type="ECO:0000256" key="9">
    <source>
        <dbReference type="ARBA" id="ARBA00022679"/>
    </source>
</evidence>